<keyword evidence="5" id="KW-1185">Reference proteome</keyword>
<gene>
    <name evidence="4" type="ORF">MTR64_19805</name>
</gene>
<evidence type="ECO:0000256" key="2">
    <source>
        <dbReference type="ARBA" id="ARBA00023172"/>
    </source>
</evidence>
<dbReference type="InterPro" id="IPR013762">
    <property type="entry name" value="Integrase-like_cat_sf"/>
</dbReference>
<proteinExistence type="predicted"/>
<dbReference type="Pfam" id="PF00589">
    <property type="entry name" value="Phage_integrase"/>
    <property type="match status" value="1"/>
</dbReference>
<dbReference type="SUPFAM" id="SSF56349">
    <property type="entry name" value="DNA breaking-rejoining enzymes"/>
    <property type="match status" value="1"/>
</dbReference>
<dbReference type="InterPro" id="IPR011010">
    <property type="entry name" value="DNA_brk_join_enz"/>
</dbReference>
<keyword evidence="1" id="KW-0229">DNA integration</keyword>
<comment type="caution">
    <text evidence="4">The sequence shown here is derived from an EMBL/GenBank/DDBJ whole genome shotgun (WGS) entry which is preliminary data.</text>
</comment>
<accession>A0ABT0B731</accession>
<evidence type="ECO:0000256" key="1">
    <source>
        <dbReference type="ARBA" id="ARBA00022908"/>
    </source>
</evidence>
<dbReference type="InterPro" id="IPR002104">
    <property type="entry name" value="Integrase_catalytic"/>
</dbReference>
<dbReference type="PROSITE" id="PS51898">
    <property type="entry name" value="TYR_RECOMBINASE"/>
    <property type="match status" value="1"/>
</dbReference>
<dbReference type="PANTHER" id="PTHR30349">
    <property type="entry name" value="PHAGE INTEGRASE-RELATED"/>
    <property type="match status" value="1"/>
</dbReference>
<keyword evidence="2" id="KW-0233">DNA recombination</keyword>
<reference evidence="4" key="1">
    <citation type="submission" date="2022-03" db="EMBL/GenBank/DDBJ databases">
        <title>Identification of a novel bacterium isolated from mangrove sediments.</title>
        <authorList>
            <person name="Pan X."/>
        </authorList>
    </citation>
    <scope>NUCLEOTIDE SEQUENCE</scope>
    <source>
        <strain evidence="4">B2580</strain>
    </source>
</reference>
<dbReference type="Proteomes" id="UP001162880">
    <property type="component" value="Unassembled WGS sequence"/>
</dbReference>
<evidence type="ECO:0000313" key="5">
    <source>
        <dbReference type="Proteomes" id="UP001162880"/>
    </source>
</evidence>
<dbReference type="RefSeq" id="WP_243996269.1">
    <property type="nucleotide sequence ID" value="NZ_JALHLE010000043.1"/>
</dbReference>
<dbReference type="PANTHER" id="PTHR30349:SF64">
    <property type="entry name" value="PROPHAGE INTEGRASE INTD-RELATED"/>
    <property type="match status" value="1"/>
</dbReference>
<feature type="domain" description="Tyr recombinase" evidence="3">
    <location>
        <begin position="168"/>
        <end position="368"/>
    </location>
</feature>
<dbReference type="InterPro" id="IPR050090">
    <property type="entry name" value="Tyrosine_recombinase_XerCD"/>
</dbReference>
<name>A0ABT0B731_9SPHN</name>
<dbReference type="EMBL" id="JALHLE010000043">
    <property type="protein sequence ID" value="MCJ2180823.1"/>
    <property type="molecule type" value="Genomic_DNA"/>
</dbReference>
<organism evidence="4 5">
    <name type="scientific">Novosphingobium album</name>
    <name type="common">ex Hu et al. 2023</name>
    <dbReference type="NCBI Taxonomy" id="2930093"/>
    <lineage>
        <taxon>Bacteria</taxon>
        <taxon>Pseudomonadati</taxon>
        <taxon>Pseudomonadota</taxon>
        <taxon>Alphaproteobacteria</taxon>
        <taxon>Sphingomonadales</taxon>
        <taxon>Sphingomonadaceae</taxon>
        <taxon>Novosphingobium</taxon>
    </lineage>
</organism>
<dbReference type="Gene3D" id="1.10.443.10">
    <property type="entry name" value="Intergrase catalytic core"/>
    <property type="match status" value="1"/>
</dbReference>
<evidence type="ECO:0000313" key="4">
    <source>
        <dbReference type="EMBL" id="MCJ2180823.1"/>
    </source>
</evidence>
<evidence type="ECO:0000259" key="3">
    <source>
        <dbReference type="PROSITE" id="PS51898"/>
    </source>
</evidence>
<protein>
    <submittedName>
        <fullName evidence="4">Tyrosine-type recombinase/integrase</fullName>
    </submittedName>
</protein>
<sequence length="379" mass="42480">MNGGPRILKVARKGKNLRWYIYAWRDGPQVRVAEQPSRPRLTPADIARIAELQAADRTLPTSTCAGAIMAFKRSKYWRDLAPSTQKTWGIALDRIEAKWEQVPMRVLGDARMKPKVVTWRDGIAETNARGADIAVMVLSMFLEWCALQGLCIGNPAAGIPTVYRRKDRAPVVWLPEDIEAIRKVAQQPLCDAIALAELTGLRRADLVTLRWDEVGDLAITRMTAKKSRGKRYRVSLPRLPELDALLVDLKSRPRKEGVETVLVNQHGNSWAKSGDGLNSSFDDARAKANDGAGIYYVERDPVTGEEIRLAKRLHDLRGTFATRLMTHPTARLTDREIADLMGWSEEQVGEIRKRYVDDAAIVVALGRRLSGKRTGKRRA</sequence>